<dbReference type="KEGG" id="cmar:IMCC12053_2471"/>
<dbReference type="RefSeq" id="WP_062219391.1">
    <property type="nucleotide sequence ID" value="NZ_CP012023.1"/>
</dbReference>
<accession>A0A0P0AC10</accession>
<dbReference type="AlphaFoldDB" id="A0A0P0AC10"/>
<proteinExistence type="predicted"/>
<dbReference type="InterPro" id="IPR036365">
    <property type="entry name" value="PGBD-like_sf"/>
</dbReference>
<dbReference type="InterPro" id="IPR036366">
    <property type="entry name" value="PGBDSf"/>
</dbReference>
<dbReference type="SUPFAM" id="SSF47090">
    <property type="entry name" value="PGBD-like"/>
    <property type="match status" value="1"/>
</dbReference>
<reference evidence="1 2" key="1">
    <citation type="submission" date="2015-05" db="EMBL/GenBank/DDBJ databases">
        <authorList>
            <person name="Wang D.B."/>
            <person name="Wang M."/>
        </authorList>
    </citation>
    <scope>NUCLEOTIDE SEQUENCE [LARGE SCALE GENOMIC DNA]</scope>
    <source>
        <strain evidence="1 2">IMCC 12053</strain>
    </source>
</reference>
<dbReference type="Gene3D" id="2.40.10.120">
    <property type="match status" value="1"/>
</dbReference>
<dbReference type="GO" id="GO:0042834">
    <property type="term" value="F:peptidoglycan binding"/>
    <property type="evidence" value="ECO:0007669"/>
    <property type="project" value="InterPro"/>
</dbReference>
<dbReference type="EMBL" id="CP012023">
    <property type="protein sequence ID" value="ALI56418.1"/>
    <property type="molecule type" value="Genomic_DNA"/>
</dbReference>
<sequence>MTRITAALPLSLVATFFASTALAQSWVQIEAQPSLTQATTAAQAYATQLPNVVGFEQAGRWHAIALGPYADDDAAENALRQLRAQGLIARDAYVTDGADYRTAFFPIGQALATTATPLVTPTDDAPSTDANLATPSQEAVEQVVEAIEVPQEPLDETLAQARASERDLDRPARKALQIALRFAGFYNSTIDGAFGNGTRRAMGAWQEANGVEATGVLTTRQRGEVLAAYQSVIDSLGISRVTDETAGIEIDLPLGMVEFDAYTPPFAKYMAKDGSGVQVMLISQTGDEDTLGGLYEILQTLEIVPLDGERSRQSSSFVLTGQNSEITTHAEASLAGGAVKGWMLIWPTSGDQTQRWMALRSMQSSFAPLRDAVLPDAYGEGAEQNIDLLSGLDIRRAERSATGFFVDNTGRVATSTATIENCARVVLDDVYDAKVVASQNGMALLAPNDTLAPIAFAAFDSRLPRLQSGITSAGYAYGGRLGTPTLNYGTMQEHAGLNGEADLLRLELAALPSEVGSPVMAPTGGVIGMLTSVDTGARALPENVSFAYDMEKLAGFLSEHGVTVAAAQSDIDLSDAELIEKARDMTVLVSCWN</sequence>
<dbReference type="STRING" id="1397108.IMCC12053_2471"/>
<dbReference type="Proteomes" id="UP000064920">
    <property type="component" value="Chromosome"/>
</dbReference>
<dbReference type="InterPro" id="IPR002477">
    <property type="entry name" value="Peptidoglycan-bd-like"/>
</dbReference>
<dbReference type="Pfam" id="PF13365">
    <property type="entry name" value="Trypsin_2"/>
    <property type="match status" value="1"/>
</dbReference>
<protein>
    <submittedName>
        <fullName evidence="1">Uncharacterized protein</fullName>
    </submittedName>
</protein>
<dbReference type="InterPro" id="IPR007730">
    <property type="entry name" value="SPOR-like_dom"/>
</dbReference>
<evidence type="ECO:0000313" key="1">
    <source>
        <dbReference type="EMBL" id="ALI56418.1"/>
    </source>
</evidence>
<dbReference type="SUPFAM" id="SSF110997">
    <property type="entry name" value="Sporulation related repeat"/>
    <property type="match status" value="1"/>
</dbReference>
<keyword evidence="2" id="KW-1185">Reference proteome</keyword>
<dbReference type="PROSITE" id="PS51724">
    <property type="entry name" value="SPOR"/>
    <property type="match status" value="1"/>
</dbReference>
<organism evidence="1 2">
    <name type="scientific">Celeribacter marinus</name>
    <dbReference type="NCBI Taxonomy" id="1397108"/>
    <lineage>
        <taxon>Bacteria</taxon>
        <taxon>Pseudomonadati</taxon>
        <taxon>Pseudomonadota</taxon>
        <taxon>Alphaproteobacteria</taxon>
        <taxon>Rhodobacterales</taxon>
        <taxon>Roseobacteraceae</taxon>
        <taxon>Celeribacter</taxon>
    </lineage>
</organism>
<dbReference type="InterPro" id="IPR036680">
    <property type="entry name" value="SPOR-like_sf"/>
</dbReference>
<dbReference type="Pfam" id="PF01471">
    <property type="entry name" value="PG_binding_1"/>
    <property type="match status" value="1"/>
</dbReference>
<gene>
    <name evidence="1" type="ORF">IMCC12053_2471</name>
</gene>
<dbReference type="Pfam" id="PF05036">
    <property type="entry name" value="SPOR"/>
    <property type="match status" value="1"/>
</dbReference>
<dbReference type="OrthoDB" id="6810892at2"/>
<dbReference type="Gene3D" id="1.10.101.10">
    <property type="entry name" value="PGBD-like superfamily/PGBD"/>
    <property type="match status" value="1"/>
</dbReference>
<evidence type="ECO:0000313" key="2">
    <source>
        <dbReference type="Proteomes" id="UP000064920"/>
    </source>
</evidence>
<dbReference type="SUPFAM" id="SSF50494">
    <property type="entry name" value="Trypsin-like serine proteases"/>
    <property type="match status" value="1"/>
</dbReference>
<dbReference type="InterPro" id="IPR009003">
    <property type="entry name" value="Peptidase_S1_PA"/>
</dbReference>
<name>A0A0P0AC10_9RHOB</name>
<dbReference type="PATRIC" id="fig|1397108.4.peg.2525"/>